<organism evidence="7 8">
    <name type="scientific">Platanthera zijinensis</name>
    <dbReference type="NCBI Taxonomy" id="2320716"/>
    <lineage>
        <taxon>Eukaryota</taxon>
        <taxon>Viridiplantae</taxon>
        <taxon>Streptophyta</taxon>
        <taxon>Embryophyta</taxon>
        <taxon>Tracheophyta</taxon>
        <taxon>Spermatophyta</taxon>
        <taxon>Magnoliopsida</taxon>
        <taxon>Liliopsida</taxon>
        <taxon>Asparagales</taxon>
        <taxon>Orchidaceae</taxon>
        <taxon>Orchidoideae</taxon>
        <taxon>Orchideae</taxon>
        <taxon>Orchidinae</taxon>
        <taxon>Platanthera</taxon>
    </lineage>
</organism>
<evidence type="ECO:0000256" key="1">
    <source>
        <dbReference type="ARBA" id="ARBA00022723"/>
    </source>
</evidence>
<comment type="caution">
    <text evidence="7">The sequence shown here is derived from an EMBL/GenBank/DDBJ whole genome shotgun (WGS) entry which is preliminary data.</text>
</comment>
<dbReference type="EMBL" id="JBBWWQ010000004">
    <property type="protein sequence ID" value="KAK8949049.1"/>
    <property type="molecule type" value="Genomic_DNA"/>
</dbReference>
<accession>A0AAP0BS72</accession>
<dbReference type="FunFam" id="3.30.40.10:FF:000239">
    <property type="entry name" value="probable BOI-related E3 ubiquitin-protein ligase 2"/>
    <property type="match status" value="1"/>
</dbReference>
<keyword evidence="1" id="KW-0479">Metal-binding</keyword>
<dbReference type="GO" id="GO:0008270">
    <property type="term" value="F:zinc ion binding"/>
    <property type="evidence" value="ECO:0007669"/>
    <property type="project" value="UniProtKB-KW"/>
</dbReference>
<dbReference type="InterPro" id="IPR013083">
    <property type="entry name" value="Znf_RING/FYVE/PHD"/>
</dbReference>
<evidence type="ECO:0000256" key="3">
    <source>
        <dbReference type="ARBA" id="ARBA00022833"/>
    </source>
</evidence>
<gene>
    <name evidence="7" type="primary">LUL3</name>
    <name evidence="7" type="ORF">KSP39_PZI005942</name>
</gene>
<dbReference type="GO" id="GO:0004842">
    <property type="term" value="F:ubiquitin-protein transferase activity"/>
    <property type="evidence" value="ECO:0007669"/>
    <property type="project" value="TreeGrafter"/>
</dbReference>
<evidence type="ECO:0000259" key="6">
    <source>
        <dbReference type="PROSITE" id="PS50089"/>
    </source>
</evidence>
<sequence length="349" mass="38636">MDCTASSARKMFGGSSTKPIFPAARDENQVHHDANTSTTQLQLFENFPPAACHVDAVTSIGNTNFSTLKQSNKRSRDADVIGRAHKLQTSLNNICQDDTDCAANNPNTNLVSTGLRLSYDDDEHNSSITSACGNISSLPVTMFLDDNLRSEIDRQKEEFDNYIKIQEAQIMKGVKEMKQRHTVSFLNAVERGIGRKLQEKELEIENMNRKNRDLLEQIKNTAMEAQSWQRRSQYNESMVRLLQSNLKQALAQGAAAADQGKEGCGDSEVDDAASSFDPNPILGGNCYIQTAGKGLIREQMNCKSCKVKEISMLLIPCRHLCLCADCASYTNVCPICRCPNSSSVQVYMS</sequence>
<keyword evidence="5" id="KW-0175">Coiled coil</keyword>
<evidence type="ECO:0000313" key="8">
    <source>
        <dbReference type="Proteomes" id="UP001418222"/>
    </source>
</evidence>
<feature type="coiled-coil region" evidence="5">
    <location>
        <begin position="197"/>
        <end position="231"/>
    </location>
</feature>
<name>A0AAP0BS72_9ASPA</name>
<protein>
    <submittedName>
        <fullName evidence="7">E3 ubiquitin-protein ligase LUL3</fullName>
    </submittedName>
</protein>
<dbReference type="PROSITE" id="PS50089">
    <property type="entry name" value="ZF_RING_2"/>
    <property type="match status" value="1"/>
</dbReference>
<reference evidence="7 8" key="1">
    <citation type="journal article" date="2022" name="Nat. Plants">
        <title>Genomes of leafy and leafless Platanthera orchids illuminate the evolution of mycoheterotrophy.</title>
        <authorList>
            <person name="Li M.H."/>
            <person name="Liu K.W."/>
            <person name="Li Z."/>
            <person name="Lu H.C."/>
            <person name="Ye Q.L."/>
            <person name="Zhang D."/>
            <person name="Wang J.Y."/>
            <person name="Li Y.F."/>
            <person name="Zhong Z.M."/>
            <person name="Liu X."/>
            <person name="Yu X."/>
            <person name="Liu D.K."/>
            <person name="Tu X.D."/>
            <person name="Liu B."/>
            <person name="Hao Y."/>
            <person name="Liao X.Y."/>
            <person name="Jiang Y.T."/>
            <person name="Sun W.H."/>
            <person name="Chen J."/>
            <person name="Chen Y.Q."/>
            <person name="Ai Y."/>
            <person name="Zhai J.W."/>
            <person name="Wu S.S."/>
            <person name="Zhou Z."/>
            <person name="Hsiao Y.Y."/>
            <person name="Wu W.L."/>
            <person name="Chen Y.Y."/>
            <person name="Lin Y.F."/>
            <person name="Hsu J.L."/>
            <person name="Li C.Y."/>
            <person name="Wang Z.W."/>
            <person name="Zhao X."/>
            <person name="Zhong W.Y."/>
            <person name="Ma X.K."/>
            <person name="Ma L."/>
            <person name="Huang J."/>
            <person name="Chen G.Z."/>
            <person name="Huang M.Z."/>
            <person name="Huang L."/>
            <person name="Peng D.H."/>
            <person name="Luo Y.B."/>
            <person name="Zou S.Q."/>
            <person name="Chen S.P."/>
            <person name="Lan S."/>
            <person name="Tsai W.C."/>
            <person name="Van de Peer Y."/>
            <person name="Liu Z.J."/>
        </authorList>
    </citation>
    <scope>NUCLEOTIDE SEQUENCE [LARGE SCALE GENOMIC DNA]</scope>
    <source>
        <strain evidence="7">Lor287</strain>
    </source>
</reference>
<dbReference type="PANTHER" id="PTHR42647:SF9">
    <property type="entry name" value="S-RIBONUCLEASE BINDING PROTEIN SBP1-RELATED"/>
    <property type="match status" value="1"/>
</dbReference>
<dbReference type="AlphaFoldDB" id="A0AAP0BS72"/>
<dbReference type="PANTHER" id="PTHR42647">
    <property type="entry name" value="SBP (S-RIBONUCLEASE BINDING PROTEIN) FAMILY PROTEIN"/>
    <property type="match status" value="1"/>
</dbReference>
<dbReference type="Proteomes" id="UP001418222">
    <property type="component" value="Unassembled WGS sequence"/>
</dbReference>
<dbReference type="InterPro" id="IPR001841">
    <property type="entry name" value="Znf_RING"/>
</dbReference>
<evidence type="ECO:0000313" key="7">
    <source>
        <dbReference type="EMBL" id="KAK8949049.1"/>
    </source>
</evidence>
<keyword evidence="8" id="KW-1185">Reference proteome</keyword>
<evidence type="ECO:0000256" key="2">
    <source>
        <dbReference type="ARBA" id="ARBA00022771"/>
    </source>
</evidence>
<evidence type="ECO:0000256" key="5">
    <source>
        <dbReference type="SAM" id="Coils"/>
    </source>
</evidence>
<keyword evidence="3" id="KW-0862">Zinc</keyword>
<feature type="domain" description="RING-type" evidence="6">
    <location>
        <begin position="302"/>
        <end position="337"/>
    </location>
</feature>
<evidence type="ECO:0000256" key="4">
    <source>
        <dbReference type="PROSITE-ProRule" id="PRU00175"/>
    </source>
</evidence>
<dbReference type="PIRSF" id="PIRSF036836">
    <property type="entry name" value="RNase_bind_SBP1"/>
    <property type="match status" value="1"/>
</dbReference>
<keyword evidence="2 4" id="KW-0863">Zinc-finger</keyword>
<proteinExistence type="predicted"/>
<dbReference type="Gene3D" id="3.30.40.10">
    <property type="entry name" value="Zinc/RING finger domain, C3HC4 (zinc finger)"/>
    <property type="match status" value="1"/>
</dbReference>
<dbReference type="Pfam" id="PF13920">
    <property type="entry name" value="zf-C3HC4_3"/>
    <property type="match status" value="1"/>
</dbReference>